<dbReference type="Gene3D" id="1.10.10.60">
    <property type="entry name" value="Homeodomain-like"/>
    <property type="match status" value="1"/>
</dbReference>
<dbReference type="InterPro" id="IPR009057">
    <property type="entry name" value="Homeodomain-like_sf"/>
</dbReference>
<dbReference type="EMBL" id="SSTF01000052">
    <property type="protein sequence ID" value="THG24018.1"/>
    <property type="molecule type" value="Genomic_DNA"/>
</dbReference>
<dbReference type="GO" id="GO:0006313">
    <property type="term" value="P:DNA transposition"/>
    <property type="evidence" value="ECO:0007669"/>
    <property type="project" value="InterPro"/>
</dbReference>
<name>A0A4S4F3D6_9BIFI</name>
<feature type="non-terminal residue" evidence="1">
    <location>
        <position position="220"/>
    </location>
</feature>
<accession>A0A4S4F3D6</accession>
<reference evidence="1 2" key="1">
    <citation type="submission" date="2019-04" db="EMBL/GenBank/DDBJ databases">
        <title>Microbes associate with the intestines of laboratory mice.</title>
        <authorList>
            <person name="Navarre W."/>
            <person name="Wong E."/>
            <person name="Huang K.C."/>
            <person name="Tropini C."/>
            <person name="Ng K."/>
            <person name="Yu B."/>
        </authorList>
    </citation>
    <scope>NUCLEOTIDE SEQUENCE [LARGE SCALE GENOMIC DNA]</scope>
    <source>
        <strain evidence="1 2">NM87_A27A</strain>
    </source>
</reference>
<dbReference type="Proteomes" id="UP000306798">
    <property type="component" value="Unassembled WGS sequence"/>
</dbReference>
<organism evidence="1 2">
    <name type="scientific">Bifidobacterium pseudolongum</name>
    <dbReference type="NCBI Taxonomy" id="1694"/>
    <lineage>
        <taxon>Bacteria</taxon>
        <taxon>Bacillati</taxon>
        <taxon>Actinomycetota</taxon>
        <taxon>Actinomycetes</taxon>
        <taxon>Bifidobacteriales</taxon>
        <taxon>Bifidobacteriaceae</taxon>
        <taxon>Bifidobacterium</taxon>
    </lineage>
</organism>
<protein>
    <recommendedName>
        <fullName evidence="3">Transposase</fullName>
    </recommendedName>
</protein>
<comment type="caution">
    <text evidence="1">The sequence shown here is derived from an EMBL/GenBank/DDBJ whole genome shotgun (WGS) entry which is preliminary data.</text>
</comment>
<dbReference type="GO" id="GO:0003677">
    <property type="term" value="F:DNA binding"/>
    <property type="evidence" value="ECO:0007669"/>
    <property type="project" value="InterPro"/>
</dbReference>
<dbReference type="AlphaFoldDB" id="A0A4S4F3D6"/>
<dbReference type="SUPFAM" id="SSF46689">
    <property type="entry name" value="Homeodomain-like"/>
    <property type="match status" value="1"/>
</dbReference>
<gene>
    <name evidence="1" type="ORF">E5991_09475</name>
</gene>
<dbReference type="GO" id="GO:0004803">
    <property type="term" value="F:transposase activity"/>
    <property type="evidence" value="ECO:0007669"/>
    <property type="project" value="InterPro"/>
</dbReference>
<evidence type="ECO:0008006" key="3">
    <source>
        <dbReference type="Google" id="ProtNLM"/>
    </source>
</evidence>
<dbReference type="Pfam" id="PF01527">
    <property type="entry name" value="HTH_Tnp_1"/>
    <property type="match status" value="1"/>
</dbReference>
<dbReference type="InterPro" id="IPR002514">
    <property type="entry name" value="Transposase_8"/>
</dbReference>
<evidence type="ECO:0000313" key="2">
    <source>
        <dbReference type="Proteomes" id="UP000306798"/>
    </source>
</evidence>
<sequence>MAGACGARCGRWAIQAMSCWPVGSSSWPPERRRRSHAPVDADTRRRAVMEYASGGATSAQVARGLGVNPTAVRNWKRSMLADDKERTMAHRTRTKSKARTAAAVDADVASLRREREGLAAKLAGMRAERDRLAVELEMMRYSKELVGKEPGADPDNLTNSEKTRVVVHLAAVFGLRHSGLLERVGVARSTFYHNLKQLDRPGCFASMSFQQAHQYFSAVW</sequence>
<evidence type="ECO:0000313" key="1">
    <source>
        <dbReference type="EMBL" id="THG24018.1"/>
    </source>
</evidence>
<proteinExistence type="predicted"/>